<organism evidence="1 2">
    <name type="scientific">Pan troglodytes</name>
    <name type="common">Chimpanzee</name>
    <dbReference type="NCBI Taxonomy" id="9598"/>
    <lineage>
        <taxon>Eukaryota</taxon>
        <taxon>Metazoa</taxon>
        <taxon>Chordata</taxon>
        <taxon>Craniata</taxon>
        <taxon>Vertebrata</taxon>
        <taxon>Euteleostomi</taxon>
        <taxon>Mammalia</taxon>
        <taxon>Eutheria</taxon>
        <taxon>Euarchontoglires</taxon>
        <taxon>Primates</taxon>
        <taxon>Haplorrhini</taxon>
        <taxon>Catarrhini</taxon>
        <taxon>Hominidae</taxon>
        <taxon>Pan</taxon>
    </lineage>
</organism>
<gene>
    <name evidence="1" type="ORF">CK820_G0028520</name>
</gene>
<accession>A0A2J8LIN4</accession>
<proteinExistence type="predicted"/>
<dbReference type="PANTHER" id="PTHR46254:SF3">
    <property type="entry name" value="SECRETED PROTEIN"/>
    <property type="match status" value="1"/>
</dbReference>
<comment type="caution">
    <text evidence="1">The sequence shown here is derived from an EMBL/GenBank/DDBJ whole genome shotgun (WGS) entry which is preliminary data.</text>
</comment>
<dbReference type="AlphaFoldDB" id="A0A2J8LIN4"/>
<evidence type="ECO:0000313" key="1">
    <source>
        <dbReference type="EMBL" id="PNI47122.1"/>
    </source>
</evidence>
<evidence type="ECO:0000313" key="2">
    <source>
        <dbReference type="Proteomes" id="UP000236370"/>
    </source>
</evidence>
<dbReference type="PANTHER" id="PTHR46254">
    <property type="entry name" value="PROTEIN GVQW1-RELATED"/>
    <property type="match status" value="1"/>
</dbReference>
<sequence length="50" mass="5519">MAIPGRQWGFTLVAQAGVQWCNLSSPQPPPPGFKRFSCLSLPNSCNYRPL</sequence>
<name>A0A2J8LIN4_PANTR</name>
<protein>
    <submittedName>
        <fullName evidence="1">NSRP1 isoform 7</fullName>
    </submittedName>
</protein>
<reference evidence="1 2" key="1">
    <citation type="submission" date="2017-12" db="EMBL/GenBank/DDBJ databases">
        <title>High-resolution comparative analysis of great ape genomes.</title>
        <authorList>
            <person name="Pollen A."/>
            <person name="Hastie A."/>
            <person name="Hormozdiari F."/>
            <person name="Dougherty M."/>
            <person name="Liu R."/>
            <person name="Chaisson M."/>
            <person name="Hoppe E."/>
            <person name="Hill C."/>
            <person name="Pang A."/>
            <person name="Hillier L."/>
            <person name="Baker C."/>
            <person name="Armstrong J."/>
            <person name="Shendure J."/>
            <person name="Paten B."/>
            <person name="Wilson R."/>
            <person name="Chao H."/>
            <person name="Schneider V."/>
            <person name="Ventura M."/>
            <person name="Kronenberg Z."/>
            <person name="Murali S."/>
            <person name="Gordon D."/>
            <person name="Cantsilieris S."/>
            <person name="Munson K."/>
            <person name="Nelson B."/>
            <person name="Raja A."/>
            <person name="Underwood J."/>
            <person name="Diekhans M."/>
            <person name="Fiddes I."/>
            <person name="Haussler D."/>
            <person name="Eichler E."/>
        </authorList>
    </citation>
    <scope>NUCLEOTIDE SEQUENCE [LARGE SCALE GENOMIC DNA]</scope>
    <source>
        <strain evidence="1">Yerkes chimp pedigree #C0471</strain>
    </source>
</reference>
<dbReference type="Proteomes" id="UP000236370">
    <property type="component" value="Unassembled WGS sequence"/>
</dbReference>
<dbReference type="EMBL" id="NBAG03000289">
    <property type="protein sequence ID" value="PNI47122.1"/>
    <property type="molecule type" value="Genomic_DNA"/>
</dbReference>